<protein>
    <recommendedName>
        <fullName evidence="6">C2H2-type domain-containing protein</fullName>
    </recommendedName>
</protein>
<dbReference type="PROSITE" id="PS50157">
    <property type="entry name" value="ZINC_FINGER_C2H2_2"/>
    <property type="match status" value="2"/>
</dbReference>
<evidence type="ECO:0000256" key="4">
    <source>
        <dbReference type="PROSITE-ProRule" id="PRU00042"/>
    </source>
</evidence>
<dbReference type="GO" id="GO:0000978">
    <property type="term" value="F:RNA polymerase II cis-regulatory region sequence-specific DNA binding"/>
    <property type="evidence" value="ECO:0007669"/>
    <property type="project" value="TreeGrafter"/>
</dbReference>
<dbReference type="FunFam" id="3.30.160.60:FF:002343">
    <property type="entry name" value="Zinc finger protein 33A"/>
    <property type="match status" value="1"/>
</dbReference>
<feature type="compositionally biased region" description="Low complexity" evidence="5">
    <location>
        <begin position="252"/>
        <end position="262"/>
    </location>
</feature>
<feature type="region of interest" description="Disordered" evidence="5">
    <location>
        <begin position="108"/>
        <end position="143"/>
    </location>
</feature>
<feature type="compositionally biased region" description="Low complexity" evidence="5">
    <location>
        <begin position="661"/>
        <end position="679"/>
    </location>
</feature>
<feature type="compositionally biased region" description="Basic and acidic residues" evidence="5">
    <location>
        <begin position="767"/>
        <end position="777"/>
    </location>
</feature>
<dbReference type="Gene3D" id="3.30.160.60">
    <property type="entry name" value="Classic Zinc Finger"/>
    <property type="match status" value="2"/>
</dbReference>
<feature type="domain" description="C2H2-type" evidence="6">
    <location>
        <begin position="31"/>
        <end position="61"/>
    </location>
</feature>
<feature type="region of interest" description="Disordered" evidence="5">
    <location>
        <begin position="323"/>
        <end position="349"/>
    </location>
</feature>
<evidence type="ECO:0000256" key="3">
    <source>
        <dbReference type="ARBA" id="ARBA00022833"/>
    </source>
</evidence>
<dbReference type="AlphaFoldDB" id="A0A067SX98"/>
<feature type="compositionally biased region" description="Low complexity" evidence="5">
    <location>
        <begin position="197"/>
        <end position="210"/>
    </location>
</feature>
<reference evidence="8" key="1">
    <citation type="journal article" date="2014" name="Proc. Natl. Acad. Sci. U.S.A.">
        <title>Extensive sampling of basidiomycete genomes demonstrates inadequacy of the white-rot/brown-rot paradigm for wood decay fungi.</title>
        <authorList>
            <person name="Riley R."/>
            <person name="Salamov A.A."/>
            <person name="Brown D.W."/>
            <person name="Nagy L.G."/>
            <person name="Floudas D."/>
            <person name="Held B.W."/>
            <person name="Levasseur A."/>
            <person name="Lombard V."/>
            <person name="Morin E."/>
            <person name="Otillar R."/>
            <person name="Lindquist E.A."/>
            <person name="Sun H."/>
            <person name="LaButti K.M."/>
            <person name="Schmutz J."/>
            <person name="Jabbour D."/>
            <person name="Luo H."/>
            <person name="Baker S.E."/>
            <person name="Pisabarro A.G."/>
            <person name="Walton J.D."/>
            <person name="Blanchette R.A."/>
            <person name="Henrissat B."/>
            <person name="Martin F."/>
            <person name="Cullen D."/>
            <person name="Hibbett D.S."/>
            <person name="Grigoriev I.V."/>
        </authorList>
    </citation>
    <scope>NUCLEOTIDE SEQUENCE [LARGE SCALE GENOMIC DNA]</scope>
    <source>
        <strain evidence="8">CBS 339.88</strain>
    </source>
</reference>
<feature type="compositionally biased region" description="Low complexity" evidence="5">
    <location>
        <begin position="409"/>
        <end position="422"/>
    </location>
</feature>
<name>A0A067SX98_GALM3</name>
<feature type="compositionally biased region" description="Low complexity" evidence="5">
    <location>
        <begin position="756"/>
        <end position="766"/>
    </location>
</feature>
<feature type="region of interest" description="Disordered" evidence="5">
    <location>
        <begin position="176"/>
        <end position="286"/>
    </location>
</feature>
<dbReference type="OrthoDB" id="10018191at2759"/>
<dbReference type="EMBL" id="KL142393">
    <property type="protein sequence ID" value="KDR71388.1"/>
    <property type="molecule type" value="Genomic_DNA"/>
</dbReference>
<feature type="compositionally biased region" description="Low complexity" evidence="5">
    <location>
        <begin position="269"/>
        <end position="286"/>
    </location>
</feature>
<gene>
    <name evidence="7" type="ORF">GALMADRAFT_214025</name>
</gene>
<evidence type="ECO:0000256" key="1">
    <source>
        <dbReference type="ARBA" id="ARBA00022723"/>
    </source>
</evidence>
<dbReference type="PANTHER" id="PTHR23235:SF120">
    <property type="entry name" value="KRUPPEL-LIKE FACTOR 15"/>
    <property type="match status" value="1"/>
</dbReference>
<keyword evidence="1" id="KW-0479">Metal-binding</keyword>
<dbReference type="GO" id="GO:0000981">
    <property type="term" value="F:DNA-binding transcription factor activity, RNA polymerase II-specific"/>
    <property type="evidence" value="ECO:0007669"/>
    <property type="project" value="TreeGrafter"/>
</dbReference>
<dbReference type="InterPro" id="IPR036236">
    <property type="entry name" value="Znf_C2H2_sf"/>
</dbReference>
<keyword evidence="3" id="KW-0862">Zinc</keyword>
<accession>A0A067SX98</accession>
<dbReference type="InterPro" id="IPR013087">
    <property type="entry name" value="Znf_C2H2_type"/>
</dbReference>
<evidence type="ECO:0000259" key="6">
    <source>
        <dbReference type="PROSITE" id="PS50157"/>
    </source>
</evidence>
<evidence type="ECO:0000256" key="2">
    <source>
        <dbReference type="ARBA" id="ARBA00022771"/>
    </source>
</evidence>
<keyword evidence="8" id="KW-1185">Reference proteome</keyword>
<feature type="domain" description="C2H2-type" evidence="6">
    <location>
        <begin position="62"/>
        <end position="89"/>
    </location>
</feature>
<feature type="compositionally biased region" description="Basic residues" evidence="5">
    <location>
        <begin position="694"/>
        <end position="703"/>
    </location>
</feature>
<dbReference type="PANTHER" id="PTHR23235">
    <property type="entry name" value="KRUEPPEL-LIKE TRANSCRIPTION FACTOR"/>
    <property type="match status" value="1"/>
</dbReference>
<feature type="compositionally biased region" description="Gly residues" evidence="5">
    <location>
        <begin position="324"/>
        <end position="333"/>
    </location>
</feature>
<sequence length="804" mass="81053">MVANGSVPNMPGSGAVTGVNKRYRPAPAKTFQCRGYGECRMVFSRSEHLARHIRKHTGERPFSCHCGKQFSRLDNLRQHAQTVHADKQDQNERMMRDLTSLHATMAAASKVGSTRGPRRAPPISTMQLSSNGAGGSPTGMIKQEDQMGSLPMHQRPGTSTGYEGDMIYSSWQAEERRAAANGGGNHSFRDPGQSFLAPSAPSSAAAAAAAQSHSFRGFTSGSQSQPRPGSSSSRPPTSSGLADAQHHPRSLPPLAAVVSASLPSPPPSQQQQLPPVAGHQQQSLQQQQQLFPFLALRRPSTATRPGTAPASASFFSARPFSASGGSGLGGGGSSSSSGRPELSLLHSGFGHGGRFPGAAPGFGNEHHQLFQLGAGAAGYDQPAQGGEVPTSPSGHDASPFYFSPPGLDPAPAAATSSTSPSALNPRKRAFAGPDGPHDDAAPSAPLRGGEPPQGSVDLPAYEYGSESRPQSRRLSVMELCNDDADDALAAAAAARPASSRGPGEREYAPGSGAFLLSAAAASAAASAGHGGSAAAAAAGYGYGSRSRPTTSSGLVSSASALHIFDRSTSPPSQSQPNPPQPAGLFARAPHAAATAAGAGHGYGNHGGNGLVPGAPGAGAAGYGGGVYPASFRGVPPAGAGGGGGGSSSSAASYSAAANASTASASSPASPGSTTSAASSPSPPTPTPGVLYRPHQQHQQHHHAQQYQFAHSPTFSTSSYTGSPSPRSPLSDAGSGSAGRGGNASPFAPRSPGAGGVYDAAAAGVSRAARDGRDRDESQYEQQQSDGQVRIPVSPHAAATFGMRV</sequence>
<dbReference type="SUPFAM" id="SSF57667">
    <property type="entry name" value="beta-beta-alpha zinc fingers"/>
    <property type="match status" value="1"/>
</dbReference>
<dbReference type="Pfam" id="PF00096">
    <property type="entry name" value="zf-C2H2"/>
    <property type="match status" value="1"/>
</dbReference>
<feature type="region of interest" description="Disordered" evidence="5">
    <location>
        <begin position="1"/>
        <end position="20"/>
    </location>
</feature>
<dbReference type="HOGENOM" id="CLU_017276_0_0_1"/>
<proteinExistence type="predicted"/>
<feature type="region of interest" description="Disordered" evidence="5">
    <location>
        <begin position="377"/>
        <end position="473"/>
    </location>
</feature>
<evidence type="ECO:0000313" key="7">
    <source>
        <dbReference type="EMBL" id="KDR71388.1"/>
    </source>
</evidence>
<feature type="compositionally biased region" description="Low complexity" evidence="5">
    <location>
        <begin position="334"/>
        <end position="348"/>
    </location>
</feature>
<evidence type="ECO:0000313" key="8">
    <source>
        <dbReference type="Proteomes" id="UP000027222"/>
    </source>
</evidence>
<dbReference type="Proteomes" id="UP000027222">
    <property type="component" value="Unassembled WGS sequence"/>
</dbReference>
<feature type="region of interest" description="Disordered" evidence="5">
    <location>
        <begin position="661"/>
        <end position="792"/>
    </location>
</feature>
<dbReference type="STRING" id="685588.A0A067SX98"/>
<evidence type="ECO:0000256" key="5">
    <source>
        <dbReference type="SAM" id="MobiDB-lite"/>
    </source>
</evidence>
<organism evidence="7 8">
    <name type="scientific">Galerina marginata (strain CBS 339.88)</name>
    <dbReference type="NCBI Taxonomy" id="685588"/>
    <lineage>
        <taxon>Eukaryota</taxon>
        <taxon>Fungi</taxon>
        <taxon>Dikarya</taxon>
        <taxon>Basidiomycota</taxon>
        <taxon>Agaricomycotina</taxon>
        <taxon>Agaricomycetes</taxon>
        <taxon>Agaricomycetidae</taxon>
        <taxon>Agaricales</taxon>
        <taxon>Agaricineae</taxon>
        <taxon>Strophariaceae</taxon>
        <taxon>Galerina</taxon>
    </lineage>
</organism>
<keyword evidence="2 4" id="KW-0863">Zinc-finger</keyword>
<feature type="compositionally biased region" description="Low complexity" evidence="5">
    <location>
        <begin position="219"/>
        <end position="239"/>
    </location>
</feature>
<feature type="region of interest" description="Disordered" evidence="5">
    <location>
        <begin position="565"/>
        <end position="585"/>
    </location>
</feature>
<dbReference type="GO" id="GO:0008270">
    <property type="term" value="F:zinc ion binding"/>
    <property type="evidence" value="ECO:0007669"/>
    <property type="project" value="UniProtKB-KW"/>
</dbReference>
<feature type="compositionally biased region" description="Polar residues" evidence="5">
    <location>
        <begin position="712"/>
        <end position="724"/>
    </location>
</feature>